<reference evidence="2" key="1">
    <citation type="journal article" date="2019" name="Int. J. Syst. Evol. Microbiol.">
        <title>The Global Catalogue of Microorganisms (GCM) 10K type strain sequencing project: providing services to taxonomists for standard genome sequencing and annotation.</title>
        <authorList>
            <consortium name="The Broad Institute Genomics Platform"/>
            <consortium name="The Broad Institute Genome Sequencing Center for Infectious Disease"/>
            <person name="Wu L."/>
            <person name="Ma J."/>
        </authorList>
    </citation>
    <scope>NUCLEOTIDE SEQUENCE [LARGE SCALE GENOMIC DNA]</scope>
    <source>
        <strain evidence="2">CCUG 61484</strain>
    </source>
</reference>
<organism evidence="1 2">
    <name type="scientific">Mucilaginibacter litoreus</name>
    <dbReference type="NCBI Taxonomy" id="1048221"/>
    <lineage>
        <taxon>Bacteria</taxon>
        <taxon>Pseudomonadati</taxon>
        <taxon>Bacteroidota</taxon>
        <taxon>Sphingobacteriia</taxon>
        <taxon>Sphingobacteriales</taxon>
        <taxon>Sphingobacteriaceae</taxon>
        <taxon>Mucilaginibacter</taxon>
    </lineage>
</organism>
<dbReference type="InterPro" id="IPR029016">
    <property type="entry name" value="GAF-like_dom_sf"/>
</dbReference>
<evidence type="ECO:0000313" key="2">
    <source>
        <dbReference type="Proteomes" id="UP001597010"/>
    </source>
</evidence>
<dbReference type="EMBL" id="JBHTHZ010000005">
    <property type="protein sequence ID" value="MFD0793638.1"/>
    <property type="molecule type" value="Genomic_DNA"/>
</dbReference>
<proteinExistence type="predicted"/>
<name>A0ABW3ARF1_9SPHI</name>
<dbReference type="SUPFAM" id="SSF55781">
    <property type="entry name" value="GAF domain-like"/>
    <property type="match status" value="1"/>
</dbReference>
<gene>
    <name evidence="1" type="ORF">ACFQZX_08410</name>
</gene>
<dbReference type="Gene3D" id="3.30.450.40">
    <property type="match status" value="1"/>
</dbReference>
<protein>
    <recommendedName>
        <fullName evidence="3">GAF domain-containing protein</fullName>
    </recommendedName>
</protein>
<dbReference type="Proteomes" id="UP001597010">
    <property type="component" value="Unassembled WGS sequence"/>
</dbReference>
<keyword evidence="2" id="KW-1185">Reference proteome</keyword>
<evidence type="ECO:0008006" key="3">
    <source>
        <dbReference type="Google" id="ProtNLM"/>
    </source>
</evidence>
<comment type="caution">
    <text evidence="1">The sequence shown here is derived from an EMBL/GenBank/DDBJ whole genome shotgun (WGS) entry which is preliminary data.</text>
</comment>
<evidence type="ECO:0000313" key="1">
    <source>
        <dbReference type="EMBL" id="MFD0793638.1"/>
    </source>
</evidence>
<sequence length="775" mass="89387">MQTSLFQLNTSNFSPSFIKQELSFGPFFKMILKKQHAEVGIKAKLYQHILDKFWGDKKTQDTIKVTDAEQYAELLEVIYATLSPAILDNRPFFWALSTPIPYDVIYSTDPFYEFVQQKKSTNAEDTENEKEQLLRKYYGYAYRLILKKLYNLPGVLDNEIFHAHTDPQHQITRYYQINVDTTFIDVEVEGDLPKLSSDFIDVYLQEHNGIDTLASILPLNKFKLKGFSVITLTDATMRYAIDGLKNILIEENADEVIAFTESFKLLKEIVGTNDIEFGVLPFFRINNNPKAFDLGLYSQSIVMQTAKNNPDPESVYNSILTRISHLKKTFYAPVDVSEDNEAFLNALSLSNTKSFAAIPLFYNSQIVGVLEVFSYKRNVLTKNLLLKLENALPLLAQMVKNSIDNYNISIDQIVLENFTALQAPVSWKFYEAGFNYLIAEKANNHRRMETVCFKDVYPLFGAIDIRNSTVARNIAVQQDFQFILKYLKTTLETLNVNYSSVRFKQIQSKLSVFLKQTSQTLSTTDEIKITRFLKKNMLPFLRAVRTSSKQVKKSIALINADCDGPGYRNRQKLETSMQTINIAISNYLENSKHQLQKIYPAYFDKFRSDGIEYNIYIGQSIAPKLPFNTGMLGKVKLWQLKTMADIARLNQRLRAKLPIDLQTTQLIFINNNTIDITFRNDERRFDVEGAYNIRYEVIKKRIDKVLVKNTNHRLTQPGKIAMVYFSSEDVQEYESYIKQLQQQNLLNNDLEYLELEDLQGLKGLKAIRVGVNCDS</sequence>
<accession>A0ABW3ARF1</accession>